<reference evidence="2 3" key="1">
    <citation type="journal article" date="2021" name="Microbiol. Resour. Announc.">
        <title>Draft Genome Sequence of Coralloluteibacterium stylophorae LMG 29479T.</title>
        <authorList>
            <person name="Karlyshev A.V."/>
            <person name="Kudryashova E.B."/>
            <person name="Ariskina E.V."/>
            <person name="Conroy A.P."/>
            <person name="Abidueva E.Y."/>
        </authorList>
    </citation>
    <scope>NUCLEOTIDE SEQUENCE [LARGE SCALE GENOMIC DNA]</scope>
    <source>
        <strain evidence="2 3">LMG 29479</strain>
    </source>
</reference>
<dbReference type="AlphaFoldDB" id="A0A8J7VU25"/>
<keyword evidence="3" id="KW-1185">Reference proteome</keyword>
<reference evidence="1" key="2">
    <citation type="submission" date="2021-04" db="EMBL/GenBank/DDBJ databases">
        <authorList>
            <person name="Karlyshev A.V."/>
        </authorList>
    </citation>
    <scope>NUCLEOTIDE SEQUENCE</scope>
    <source>
        <strain evidence="1">LMG 29479</strain>
    </source>
</reference>
<comment type="caution">
    <text evidence="1">The sequence shown here is derived from an EMBL/GenBank/DDBJ whole genome shotgun (WGS) entry which is preliminary data.</text>
</comment>
<dbReference type="RefSeq" id="WP_211926800.1">
    <property type="nucleotide sequence ID" value="NZ_JAGQFT020000008.1"/>
</dbReference>
<name>A0A8J7VU25_9GAMM</name>
<evidence type="ECO:0000313" key="3">
    <source>
        <dbReference type="Proteomes" id="UP000675747"/>
    </source>
</evidence>
<sequence>MLQACLTGLTSTVEPGTADLDVLEAVVVQLETRLQRARRSLPPAKKARLIKLMFLYFRDKPEIDSEHVSEMLALTA</sequence>
<protein>
    <submittedName>
        <fullName evidence="1">Uncharacterized protein</fullName>
    </submittedName>
</protein>
<accession>A0A8J7VU25</accession>
<gene>
    <name evidence="2" type="ORF">KB893_012380</name>
    <name evidence="1" type="ORF">KB893_10180</name>
</gene>
<organism evidence="1">
    <name type="scientific">Coralloluteibacterium stylophorae</name>
    <dbReference type="NCBI Taxonomy" id="1776034"/>
    <lineage>
        <taxon>Bacteria</taxon>
        <taxon>Pseudomonadati</taxon>
        <taxon>Pseudomonadota</taxon>
        <taxon>Gammaproteobacteria</taxon>
        <taxon>Lysobacterales</taxon>
        <taxon>Lysobacteraceae</taxon>
        <taxon>Coralloluteibacterium</taxon>
    </lineage>
</organism>
<evidence type="ECO:0000313" key="1">
    <source>
        <dbReference type="EMBL" id="MBR0562879.1"/>
    </source>
</evidence>
<dbReference type="Proteomes" id="UP000675747">
    <property type="component" value="Unassembled WGS sequence"/>
</dbReference>
<evidence type="ECO:0000313" key="2">
    <source>
        <dbReference type="EMBL" id="MBS7457927.1"/>
    </source>
</evidence>
<proteinExistence type="predicted"/>
<dbReference type="EMBL" id="JAGQFT010000080">
    <property type="protein sequence ID" value="MBR0562879.1"/>
    <property type="molecule type" value="Genomic_DNA"/>
</dbReference>
<dbReference type="EMBL" id="JAGQFT020000008">
    <property type="protein sequence ID" value="MBS7457927.1"/>
    <property type="molecule type" value="Genomic_DNA"/>
</dbReference>